<evidence type="ECO:0000313" key="2">
    <source>
        <dbReference type="EMBL" id="ETV93433.1"/>
    </source>
</evidence>
<protein>
    <submittedName>
        <fullName evidence="2">Serine/threonine protein kinase</fullName>
    </submittedName>
</protein>
<dbReference type="PANTHER" id="PTHR48011">
    <property type="entry name" value="CCR4-NOT TRANSCRIPTIONAL COMPLEX SUBUNIT CAF120-RELATED"/>
    <property type="match status" value="1"/>
</dbReference>
<dbReference type="EMBL" id="KI913991">
    <property type="protein sequence ID" value="ETV93433.1"/>
    <property type="molecule type" value="Genomic_DNA"/>
</dbReference>
<sequence length="947" mass="106339">MTATSTSAEIFAAAAAGDVNRMDRLLQTAKASDVNAITVHNRHRVTPIELAISNKTWDTVYMLWAHDLVDDVYREKCFHALLSSQKYEQAANVLNNVPADKWKCALDLDGQTVLPLLSPYLSFKSFVEFLVQDLPFCIETTASPPSLDINPDYSYSWVEFLDPDLSVSDEVSKDAVVQALLDHDHFSLCSRTEIVRALIKSKDRQLRDAIDTADMELRHFVTSQQYFLKRYELLDGPPVHMSSTAVVLLAYDHGMCDQVFDSCADDDGTLDLNGFNDANAALGREHSDFRSVAHQLGWQKEFELCAKDTDDVMTKSEFLHYCDQAFGKKIKVVLKFMRNADECKRERATRLHLDSKYVLGLSPMALPDDYPDHIAQLRLSRLSNVDMADYRHMVVMPAGDRSLEDIFMKERLSEHQVQAIIREVATALHHLHRNNWVHGDVKKLNVLRVMGLLKLIDLDAATHVNDPIGAKFSSGIAPPEMFYRLPDAAAHASFEQHFNDNAGLWAKVKPKGHFVVRSYRQDADASKLPYELVAATPAIDMWALGCMLFQMVSGEELVPTDVNQDVTADSIHIAATWSDAKLCRRIESQVANQHAQDLLKHLLVVDPASRVSAAAVLDHSFLTGEPGHASTAVVHAFQDIQASHRDVEARLNLLLESAQTTDHLIQTARTQLTTLKQSVVRGVFDASEATVPTSFAVFPERMPWTNADNQTRSSEVEASIYQHVQTFLACCKSVSERTLHGDTLARVVGSITQTRPMYLYLVDEVHNTVVWDAPPTNGSLYPIEVHPQDLSFLTSMLPLVFGGLRLLLQHDMLRPLMNDLNLGQTRLLRMDDQCRNWLDALDGDRMNDGGFDVMAAATAGSPVMRLRGAALRRFKLWLLEKDPDKNFAGLERVLDHDKVVWTSQWEAQRRRNQQVPVAYVYPDENDSSGVATGLSLVHMMVQHIEHV</sequence>
<dbReference type="GO" id="GO:0004674">
    <property type="term" value="F:protein serine/threonine kinase activity"/>
    <property type="evidence" value="ECO:0007669"/>
    <property type="project" value="UniProtKB-KW"/>
</dbReference>
<dbReference type="InterPro" id="IPR052751">
    <property type="entry name" value="Plant_MAPKKK"/>
</dbReference>
<dbReference type="VEuPathDB" id="FungiDB:H310_12494"/>
<dbReference type="InterPro" id="IPR011009">
    <property type="entry name" value="Kinase-like_dom_sf"/>
</dbReference>
<reference evidence="2" key="1">
    <citation type="submission" date="2013-12" db="EMBL/GenBank/DDBJ databases">
        <title>The Genome Sequence of Aphanomyces invadans NJM9701.</title>
        <authorList>
            <consortium name="The Broad Institute Genomics Platform"/>
            <person name="Russ C."/>
            <person name="Tyler B."/>
            <person name="van West P."/>
            <person name="Dieguez-Uribeondo J."/>
            <person name="Young S.K."/>
            <person name="Zeng Q."/>
            <person name="Gargeya S."/>
            <person name="Fitzgerald M."/>
            <person name="Abouelleil A."/>
            <person name="Alvarado L."/>
            <person name="Chapman S.B."/>
            <person name="Gainer-Dewar J."/>
            <person name="Goldberg J."/>
            <person name="Griggs A."/>
            <person name="Gujja S."/>
            <person name="Hansen M."/>
            <person name="Howarth C."/>
            <person name="Imamovic A."/>
            <person name="Ireland A."/>
            <person name="Larimer J."/>
            <person name="McCowan C."/>
            <person name="Murphy C."/>
            <person name="Pearson M."/>
            <person name="Poon T.W."/>
            <person name="Priest M."/>
            <person name="Roberts A."/>
            <person name="Saif S."/>
            <person name="Shea T."/>
            <person name="Sykes S."/>
            <person name="Wortman J."/>
            <person name="Nusbaum C."/>
            <person name="Birren B."/>
        </authorList>
    </citation>
    <scope>NUCLEOTIDE SEQUENCE [LARGE SCALE GENOMIC DNA]</scope>
    <source>
        <strain evidence="2">NJM9701</strain>
    </source>
</reference>
<dbReference type="eggNOG" id="KOG0578">
    <property type="taxonomic scope" value="Eukaryota"/>
</dbReference>
<keyword evidence="2" id="KW-0808">Transferase</keyword>
<keyword evidence="2" id="KW-0723">Serine/threonine-protein kinase</keyword>
<name>A0A024THB8_9STRA</name>
<dbReference type="RefSeq" id="XP_008877775.1">
    <property type="nucleotide sequence ID" value="XM_008879553.1"/>
</dbReference>
<dbReference type="GO" id="GO:0005524">
    <property type="term" value="F:ATP binding"/>
    <property type="evidence" value="ECO:0007669"/>
    <property type="project" value="InterPro"/>
</dbReference>
<feature type="domain" description="Protein kinase" evidence="1">
    <location>
        <begin position="298"/>
        <end position="622"/>
    </location>
</feature>
<proteinExistence type="predicted"/>
<accession>A0A024THB8</accession>
<dbReference type="SMART" id="SM00220">
    <property type="entry name" value="S_TKc"/>
    <property type="match status" value="1"/>
</dbReference>
<dbReference type="Pfam" id="PF00069">
    <property type="entry name" value="Pkinase"/>
    <property type="match status" value="2"/>
</dbReference>
<organism evidence="2">
    <name type="scientific">Aphanomyces invadans</name>
    <dbReference type="NCBI Taxonomy" id="157072"/>
    <lineage>
        <taxon>Eukaryota</taxon>
        <taxon>Sar</taxon>
        <taxon>Stramenopiles</taxon>
        <taxon>Oomycota</taxon>
        <taxon>Saprolegniomycetes</taxon>
        <taxon>Saprolegniales</taxon>
        <taxon>Verrucalvaceae</taxon>
        <taxon>Aphanomyces</taxon>
    </lineage>
</organism>
<dbReference type="SUPFAM" id="SSF56112">
    <property type="entry name" value="Protein kinase-like (PK-like)"/>
    <property type="match status" value="1"/>
</dbReference>
<keyword evidence="2" id="KW-0418">Kinase</keyword>
<dbReference type="PROSITE" id="PS50011">
    <property type="entry name" value="PROTEIN_KINASE_DOM"/>
    <property type="match status" value="1"/>
</dbReference>
<dbReference type="GO" id="GO:0007165">
    <property type="term" value="P:signal transduction"/>
    <property type="evidence" value="ECO:0007669"/>
    <property type="project" value="TreeGrafter"/>
</dbReference>
<dbReference type="STRING" id="157072.A0A024THB8"/>
<gene>
    <name evidence="2" type="ORF">H310_12494</name>
</gene>
<dbReference type="InterPro" id="IPR000719">
    <property type="entry name" value="Prot_kinase_dom"/>
</dbReference>
<dbReference type="GeneID" id="20089544"/>
<dbReference type="OrthoDB" id="193242at2759"/>
<dbReference type="AlphaFoldDB" id="A0A024THB8"/>
<evidence type="ECO:0000259" key="1">
    <source>
        <dbReference type="PROSITE" id="PS50011"/>
    </source>
</evidence>
<dbReference type="Gene3D" id="1.10.510.10">
    <property type="entry name" value="Transferase(Phosphotransferase) domain 1"/>
    <property type="match status" value="1"/>
</dbReference>
<dbReference type="PANTHER" id="PTHR48011:SF18">
    <property type="entry name" value="MITOGEN-ACTIVATED PROTEIN KINASE KINASE KINASE 19-RELATED"/>
    <property type="match status" value="1"/>
</dbReference>